<keyword evidence="7" id="KW-1185">Reference proteome</keyword>
<dbReference type="GO" id="GO:0000981">
    <property type="term" value="F:DNA-binding transcription factor activity, RNA polymerase II-specific"/>
    <property type="evidence" value="ECO:0007669"/>
    <property type="project" value="UniProtKB-UniRule"/>
</dbReference>
<comment type="subcellular location">
    <subcellularLocation>
        <location evidence="3">Nucleus</location>
    </subcellularLocation>
</comment>
<dbReference type="AlphaFoldDB" id="A0AAD3SQK7"/>
<keyword evidence="3" id="KW-0371">Homeobox</keyword>
<keyword evidence="1 3" id="KW-0805">Transcription regulation</keyword>
<keyword evidence="2 3" id="KW-0804">Transcription</keyword>
<comment type="caution">
    <text evidence="6">The sequence shown here is derived from an EMBL/GenBank/DDBJ whole genome shotgun (WGS) entry which is preliminary data.</text>
</comment>
<dbReference type="Proteomes" id="UP001279734">
    <property type="component" value="Unassembled WGS sequence"/>
</dbReference>
<accession>A0AAD3SQK7</accession>
<dbReference type="GO" id="GO:0043565">
    <property type="term" value="F:sequence-specific DNA binding"/>
    <property type="evidence" value="ECO:0007669"/>
    <property type="project" value="InterPro"/>
</dbReference>
<evidence type="ECO:0000313" key="7">
    <source>
        <dbReference type="Proteomes" id="UP001279734"/>
    </source>
</evidence>
<dbReference type="InterPro" id="IPR003106">
    <property type="entry name" value="Leu_zip_homeo"/>
</dbReference>
<feature type="compositionally biased region" description="Basic and acidic residues" evidence="4">
    <location>
        <begin position="113"/>
        <end position="131"/>
    </location>
</feature>
<dbReference type="EMBL" id="BSYO01000014">
    <property type="protein sequence ID" value="GMH14616.1"/>
    <property type="molecule type" value="Genomic_DNA"/>
</dbReference>
<evidence type="ECO:0000256" key="3">
    <source>
        <dbReference type="RuleBase" id="RU369038"/>
    </source>
</evidence>
<organism evidence="6 7">
    <name type="scientific">Nepenthes gracilis</name>
    <name type="common">Slender pitcher plant</name>
    <dbReference type="NCBI Taxonomy" id="150966"/>
    <lineage>
        <taxon>Eukaryota</taxon>
        <taxon>Viridiplantae</taxon>
        <taxon>Streptophyta</taxon>
        <taxon>Embryophyta</taxon>
        <taxon>Tracheophyta</taxon>
        <taxon>Spermatophyta</taxon>
        <taxon>Magnoliopsida</taxon>
        <taxon>eudicotyledons</taxon>
        <taxon>Gunneridae</taxon>
        <taxon>Pentapetalae</taxon>
        <taxon>Caryophyllales</taxon>
        <taxon>Nepenthaceae</taxon>
        <taxon>Nepenthes</taxon>
    </lineage>
</organism>
<feature type="region of interest" description="Disordered" evidence="4">
    <location>
        <begin position="102"/>
        <end position="132"/>
    </location>
</feature>
<feature type="domain" description="Leucine zipper homeobox-associated" evidence="5">
    <location>
        <begin position="61"/>
        <end position="102"/>
    </location>
</feature>
<dbReference type="PANTHER" id="PTHR24326">
    <property type="entry name" value="HOMEOBOX-LEUCINE ZIPPER PROTEIN"/>
    <property type="match status" value="1"/>
</dbReference>
<dbReference type="InterPro" id="IPR045224">
    <property type="entry name" value="HDZip_class_I_plant"/>
</dbReference>
<comment type="function">
    <text evidence="3">Transcription factor.</text>
</comment>
<dbReference type="GO" id="GO:0045893">
    <property type="term" value="P:positive regulation of DNA-templated transcription"/>
    <property type="evidence" value="ECO:0007669"/>
    <property type="project" value="TreeGrafter"/>
</dbReference>
<gene>
    <name evidence="6" type="ORF">Nepgr_016457</name>
</gene>
<evidence type="ECO:0000256" key="2">
    <source>
        <dbReference type="ARBA" id="ARBA00023163"/>
    </source>
</evidence>
<evidence type="ECO:0000256" key="1">
    <source>
        <dbReference type="ARBA" id="ARBA00023015"/>
    </source>
</evidence>
<evidence type="ECO:0000256" key="4">
    <source>
        <dbReference type="SAM" id="MobiDB-lite"/>
    </source>
</evidence>
<keyword evidence="3" id="KW-0238">DNA-binding</keyword>
<dbReference type="Pfam" id="PF02183">
    <property type="entry name" value="HALZ"/>
    <property type="match status" value="1"/>
</dbReference>
<dbReference type="PANTHER" id="PTHR24326:SF547">
    <property type="entry name" value="HOMEOBOX-LEUCINE ZIPPER PROTEIN ATHB-6"/>
    <property type="match status" value="1"/>
</dbReference>
<proteinExistence type="inferred from homology"/>
<evidence type="ECO:0000313" key="6">
    <source>
        <dbReference type="EMBL" id="GMH14616.1"/>
    </source>
</evidence>
<evidence type="ECO:0000259" key="5">
    <source>
        <dbReference type="Pfam" id="PF02183"/>
    </source>
</evidence>
<comment type="similarity">
    <text evidence="3">Belongs to the HD-ZIP homeobox family. Class I subfamily.</text>
</comment>
<sequence length="278" mass="30582">MKGLGSSDSLGDLMSICPATDGHSPRNNHVHYRNSNPCWMALMKKAVWWENPATRARWKTKQLERDYSVLKANYDALKNNYESLQHGNEALLKEIRELKSKLDEENTESNTSVKEEALVSESDNKISKEDTDAVASVAGSEANYNGSLKNQNAPGISASVDFKDGSSESDTSAILNEDDSLNAANSSSGVLPNQPLPISHSPTSPSFRFNCSCSSSPSSINCFKFSGSGDILANAQKAYQPQFVKMEDHDVFSGEEACNYFSYDPAPSLHWYCPDQWT</sequence>
<name>A0AAD3SQK7_NEPGR</name>
<protein>
    <recommendedName>
        <fullName evidence="3">Homeobox-leucine zipper protein</fullName>
    </recommendedName>
    <alternativeName>
        <fullName evidence="3">HD-ZIP protein</fullName>
    </alternativeName>
    <alternativeName>
        <fullName evidence="3">Homeodomain transcription factor</fullName>
    </alternativeName>
</protein>
<keyword evidence="3" id="KW-0539">Nucleus</keyword>
<reference evidence="6" key="1">
    <citation type="submission" date="2023-05" db="EMBL/GenBank/DDBJ databases">
        <title>Nepenthes gracilis genome sequencing.</title>
        <authorList>
            <person name="Fukushima K."/>
        </authorList>
    </citation>
    <scope>NUCLEOTIDE SEQUENCE</scope>
    <source>
        <strain evidence="6">SING2019-196</strain>
    </source>
</reference>
<dbReference type="GO" id="GO:0005634">
    <property type="term" value="C:nucleus"/>
    <property type="evidence" value="ECO:0007669"/>
    <property type="project" value="UniProtKB-SubCell"/>
</dbReference>